<evidence type="ECO:0008006" key="3">
    <source>
        <dbReference type="Google" id="ProtNLM"/>
    </source>
</evidence>
<accession>A0A5D3WLJ7</accession>
<sequence length="103" mass="11643">MRQCPHGEPMKQTDLSAIYQATLQKWGEEAQFDQAIEECAELIAGLKHYKRRKVDAEAVIQELADVTLMVGQLTWMFGEEKVQQAVAAKLDKLRRLLADDAAL</sequence>
<comment type="caution">
    <text evidence="1">The sequence shown here is derived from an EMBL/GenBank/DDBJ whole genome shotgun (WGS) entry which is preliminary data.</text>
</comment>
<organism evidence="1 2">
    <name type="scientific">Geothermobacter ehrlichii</name>
    <dbReference type="NCBI Taxonomy" id="213224"/>
    <lineage>
        <taxon>Bacteria</taxon>
        <taxon>Pseudomonadati</taxon>
        <taxon>Thermodesulfobacteriota</taxon>
        <taxon>Desulfuromonadia</taxon>
        <taxon>Desulfuromonadales</taxon>
        <taxon>Geothermobacteraceae</taxon>
        <taxon>Geothermobacter</taxon>
    </lineage>
</organism>
<dbReference type="Gene3D" id="1.10.287.1080">
    <property type="entry name" value="MazG-like"/>
    <property type="match status" value="1"/>
</dbReference>
<evidence type="ECO:0000313" key="2">
    <source>
        <dbReference type="Proteomes" id="UP000324159"/>
    </source>
</evidence>
<gene>
    <name evidence="1" type="ORF">EDC39_101143</name>
</gene>
<dbReference type="CDD" id="cd11539">
    <property type="entry name" value="NTP-PPase_u2"/>
    <property type="match status" value="1"/>
</dbReference>
<name>A0A5D3WLJ7_9BACT</name>
<dbReference type="SUPFAM" id="SSF101386">
    <property type="entry name" value="all-alpha NTP pyrophosphatases"/>
    <property type="match status" value="1"/>
</dbReference>
<protein>
    <recommendedName>
        <fullName evidence="3">MazG-like nucleotide pyrophosphohydrolase family protein</fullName>
    </recommendedName>
</protein>
<dbReference type="Proteomes" id="UP000324159">
    <property type="component" value="Unassembled WGS sequence"/>
</dbReference>
<reference evidence="1 2" key="1">
    <citation type="submission" date="2019-07" db="EMBL/GenBank/DDBJ databases">
        <title>Genomic Encyclopedia of Type Strains, Phase IV (KMG-IV): sequencing the most valuable type-strain genomes for metagenomic binning, comparative biology and taxonomic classification.</title>
        <authorList>
            <person name="Goeker M."/>
        </authorList>
    </citation>
    <scope>NUCLEOTIDE SEQUENCE [LARGE SCALE GENOMIC DNA]</scope>
    <source>
        <strain evidence="1 2">SS015</strain>
    </source>
</reference>
<dbReference type="AlphaFoldDB" id="A0A5D3WLJ7"/>
<evidence type="ECO:0000313" key="1">
    <source>
        <dbReference type="EMBL" id="TYO99982.1"/>
    </source>
</evidence>
<proteinExistence type="predicted"/>
<dbReference type="EMBL" id="VNIB01000001">
    <property type="protein sequence ID" value="TYO99982.1"/>
    <property type="molecule type" value="Genomic_DNA"/>
</dbReference>
<keyword evidence="2" id="KW-1185">Reference proteome</keyword>